<dbReference type="AlphaFoldDB" id="A0A6L2J6H7"/>
<organism evidence="3">
    <name type="scientific">Tanacetum cinerariifolium</name>
    <name type="common">Dalmatian daisy</name>
    <name type="synonym">Chrysanthemum cinerariifolium</name>
    <dbReference type="NCBI Taxonomy" id="118510"/>
    <lineage>
        <taxon>Eukaryota</taxon>
        <taxon>Viridiplantae</taxon>
        <taxon>Streptophyta</taxon>
        <taxon>Embryophyta</taxon>
        <taxon>Tracheophyta</taxon>
        <taxon>Spermatophyta</taxon>
        <taxon>Magnoliopsida</taxon>
        <taxon>eudicotyledons</taxon>
        <taxon>Gunneridae</taxon>
        <taxon>Pentapetalae</taxon>
        <taxon>asterids</taxon>
        <taxon>campanulids</taxon>
        <taxon>Asterales</taxon>
        <taxon>Asteraceae</taxon>
        <taxon>Asteroideae</taxon>
        <taxon>Anthemideae</taxon>
        <taxon>Anthemidinae</taxon>
        <taxon>Tanacetum</taxon>
    </lineage>
</organism>
<accession>A0A6L2J6H7</accession>
<comment type="caution">
    <text evidence="3">The sequence shown here is derived from an EMBL/GenBank/DDBJ whole genome shotgun (WGS) entry which is preliminary data.</text>
</comment>
<feature type="region of interest" description="Disordered" evidence="2">
    <location>
        <begin position="353"/>
        <end position="373"/>
    </location>
</feature>
<proteinExistence type="predicted"/>
<reference evidence="3" key="1">
    <citation type="journal article" date="2019" name="Sci. Rep.">
        <title>Draft genome of Tanacetum cinerariifolium, the natural source of mosquito coil.</title>
        <authorList>
            <person name="Yamashiro T."/>
            <person name="Shiraishi A."/>
            <person name="Satake H."/>
            <person name="Nakayama K."/>
        </authorList>
    </citation>
    <scope>NUCLEOTIDE SEQUENCE</scope>
</reference>
<evidence type="ECO:0000313" key="3">
    <source>
        <dbReference type="EMBL" id="GEU32608.1"/>
    </source>
</evidence>
<dbReference type="EMBL" id="BKCJ010000373">
    <property type="protein sequence ID" value="GEU32608.1"/>
    <property type="molecule type" value="Genomic_DNA"/>
</dbReference>
<name>A0A6L2J6H7_TANCI</name>
<protein>
    <submittedName>
        <fullName evidence="3">Uncharacterized protein</fullName>
    </submittedName>
</protein>
<keyword evidence="1" id="KW-0175">Coiled coil</keyword>
<evidence type="ECO:0000256" key="2">
    <source>
        <dbReference type="SAM" id="MobiDB-lite"/>
    </source>
</evidence>
<gene>
    <name evidence="3" type="ORF">Tci_004586</name>
</gene>
<evidence type="ECO:0000256" key="1">
    <source>
        <dbReference type="SAM" id="Coils"/>
    </source>
</evidence>
<feature type="coiled-coil region" evidence="1">
    <location>
        <begin position="569"/>
        <end position="596"/>
    </location>
</feature>
<sequence>MVDYSLWEVIENGNAPLKTQVVKGVETTIAPTIAEEKEQRRLQKLISQLEIHGESISQEDMNQKFLRSLSPKWNTHSIVWSNKPEIDTLSLDNLYNNLKIYEPESDQAEDGLTNFALMAYSSTSSNSEINDKFKIGLGYNAVPPPYTKNFLPLKPDFSGLEEFVNEPIVKKPVSETSEAKASADKPKVVRKNFDPSLIEDWISNSEDEAELKSKIEKKTVKPSFAKIEFVKSKEQATVKAKTVNREGHLQALLDGKNVIITESTIRRDLQLEDAEGVDCLSNSVIFEQLTLMGFVQVFLNNQLEGMSNHNRIYVAPSHTKKIFRNMKMAGKGFSGRETPLFPTMMVQAQEEMGEGNQKRKVTEVPQPSDPTEHVADETVNKEMDNSLKRAVTTAPILDVKVLDFEATKTTQVLEIDSLKRRVKRLERRKRSRTQWLKRLYKVRLSARVESSEDEGLSEEDASKQERIVDIDANEDIYLVTIHNDEDIFGVNDLDGDEVIVEEEQEELTDAEKAKLFMQFLEKRRKFFAAKRAEEKKNIPPTRAQQRSIMTELVLESLKKTEAKVIEGSSKRAIEELEQERSKKQKVEDDKESEELKKCLEIIPDDVTIDAIPLAVKPPSIVDWRIQKEGKKSYYKIIRADGSSKIYLIFSHMLKYFDREDVETL</sequence>